<evidence type="ECO:0000256" key="5">
    <source>
        <dbReference type="ARBA" id="ARBA00022884"/>
    </source>
</evidence>
<dbReference type="SUPFAM" id="SSF55174">
    <property type="entry name" value="Alpha-L RNA-binding motif"/>
    <property type="match status" value="1"/>
</dbReference>
<dbReference type="GO" id="GO:0003723">
    <property type="term" value="F:RNA binding"/>
    <property type="evidence" value="ECO:0007669"/>
    <property type="project" value="UniProtKB-KW"/>
</dbReference>
<feature type="active site" evidence="7">
    <location>
        <position position="153"/>
    </location>
</feature>
<evidence type="ECO:0000256" key="4">
    <source>
        <dbReference type="ARBA" id="ARBA00022552"/>
    </source>
</evidence>
<feature type="domain" description="RNA-binding S4" evidence="11">
    <location>
        <begin position="31"/>
        <end position="88"/>
    </location>
</feature>
<protein>
    <recommendedName>
        <fullName evidence="9">Pseudouridine synthase</fullName>
        <ecNumber evidence="9">5.4.99.-</ecNumber>
    </recommendedName>
</protein>
<comment type="catalytic activity">
    <reaction evidence="9">
        <text>a uridine in RNA = a pseudouridine in RNA</text>
        <dbReference type="Rhea" id="RHEA:48348"/>
        <dbReference type="Rhea" id="RHEA-COMP:12068"/>
        <dbReference type="Rhea" id="RHEA-COMP:12069"/>
        <dbReference type="ChEBI" id="CHEBI:65314"/>
        <dbReference type="ChEBI" id="CHEBI:65315"/>
    </reaction>
</comment>
<dbReference type="CDD" id="cd02869">
    <property type="entry name" value="PseudoU_synth_RluA_like"/>
    <property type="match status" value="1"/>
</dbReference>
<feature type="compositionally biased region" description="Basic and acidic residues" evidence="10">
    <location>
        <begin position="1"/>
        <end position="13"/>
    </location>
</feature>
<evidence type="ECO:0000256" key="7">
    <source>
        <dbReference type="PIRSR" id="PIRSR606225-1"/>
    </source>
</evidence>
<dbReference type="STRING" id="381306.AN478_08395"/>
<dbReference type="PROSITE" id="PS50889">
    <property type="entry name" value="S4"/>
    <property type="match status" value="1"/>
</dbReference>
<comment type="catalytic activity">
    <reaction evidence="1">
        <text>uridine(955/2504/2580) in 23S rRNA = pseudouridine(955/2504/2580) in 23S rRNA</text>
        <dbReference type="Rhea" id="RHEA:42528"/>
        <dbReference type="Rhea" id="RHEA-COMP:10099"/>
        <dbReference type="Rhea" id="RHEA-COMP:10100"/>
        <dbReference type="ChEBI" id="CHEBI:65314"/>
        <dbReference type="ChEBI" id="CHEBI:65315"/>
        <dbReference type="EC" id="5.4.99.24"/>
    </reaction>
</comment>
<reference evidence="13" key="1">
    <citation type="submission" date="2016-10" db="EMBL/GenBank/DDBJ databases">
        <authorList>
            <person name="Varghese N."/>
        </authorList>
    </citation>
    <scope>NUCLEOTIDE SEQUENCE [LARGE SCALE GENOMIC DNA]</scope>
    <source>
        <strain evidence="13">HL 19</strain>
    </source>
</reference>
<dbReference type="Pfam" id="PF01479">
    <property type="entry name" value="S4"/>
    <property type="match status" value="1"/>
</dbReference>
<dbReference type="Gene3D" id="3.30.2350.10">
    <property type="entry name" value="Pseudouridine synthase"/>
    <property type="match status" value="1"/>
</dbReference>
<dbReference type="GO" id="GO:0000455">
    <property type="term" value="P:enzyme-directed rRNA pseudouridine synthesis"/>
    <property type="evidence" value="ECO:0007669"/>
    <property type="project" value="UniProtKB-ARBA"/>
</dbReference>
<dbReference type="PATRIC" id="fig|381306.5.peg.322"/>
<accession>A0A0P9C5Q8</accession>
<dbReference type="RefSeq" id="WP_054966159.1">
    <property type="nucleotide sequence ID" value="NZ_FMUN01000003.1"/>
</dbReference>
<keyword evidence="4" id="KW-0698">rRNA processing</keyword>
<keyword evidence="6 9" id="KW-0413">Isomerase</keyword>
<evidence type="ECO:0000313" key="13">
    <source>
        <dbReference type="Proteomes" id="UP000183104"/>
    </source>
</evidence>
<dbReference type="InterPro" id="IPR006224">
    <property type="entry name" value="PsdUridine_synth_RluA-like_CS"/>
</dbReference>
<comment type="similarity">
    <text evidence="3 9">Belongs to the pseudouridine synthase RluA family.</text>
</comment>
<dbReference type="SUPFAM" id="SSF55120">
    <property type="entry name" value="Pseudouridine synthase"/>
    <property type="match status" value="1"/>
</dbReference>
<evidence type="ECO:0000256" key="1">
    <source>
        <dbReference type="ARBA" id="ARBA00000381"/>
    </source>
</evidence>
<evidence type="ECO:0000256" key="9">
    <source>
        <dbReference type="RuleBase" id="RU362028"/>
    </source>
</evidence>
<organism evidence="12 13">
    <name type="scientific">Thiohalorhabdus denitrificans</name>
    <dbReference type="NCBI Taxonomy" id="381306"/>
    <lineage>
        <taxon>Bacteria</taxon>
        <taxon>Pseudomonadati</taxon>
        <taxon>Pseudomonadota</taxon>
        <taxon>Gammaproteobacteria</taxon>
        <taxon>Thiohalorhabdales</taxon>
        <taxon>Thiohalorhabdaceae</taxon>
        <taxon>Thiohalorhabdus</taxon>
    </lineage>
</organism>
<dbReference type="PANTHER" id="PTHR21600">
    <property type="entry name" value="MITOCHONDRIAL RNA PSEUDOURIDINE SYNTHASE"/>
    <property type="match status" value="1"/>
</dbReference>
<dbReference type="InterPro" id="IPR006145">
    <property type="entry name" value="PsdUridine_synth_RsuA/RluA"/>
</dbReference>
<dbReference type="PANTHER" id="PTHR21600:SF92">
    <property type="entry name" value="RIBOSOMAL LARGE SUBUNIT PSEUDOURIDINE SYNTHASE C"/>
    <property type="match status" value="1"/>
</dbReference>
<dbReference type="InterPro" id="IPR006225">
    <property type="entry name" value="PsdUridine_synth_RluC/D"/>
</dbReference>
<dbReference type="OrthoDB" id="9807829at2"/>
<dbReference type="EMBL" id="FMUN01000003">
    <property type="protein sequence ID" value="SCY17672.1"/>
    <property type="molecule type" value="Genomic_DNA"/>
</dbReference>
<dbReference type="InterPro" id="IPR020103">
    <property type="entry name" value="PsdUridine_synth_cat_dom_sf"/>
</dbReference>
<dbReference type="PROSITE" id="PS01129">
    <property type="entry name" value="PSI_RLU"/>
    <property type="match status" value="1"/>
</dbReference>
<gene>
    <name evidence="12" type="ORF">SAMN05661077_1447</name>
</gene>
<dbReference type="Proteomes" id="UP000183104">
    <property type="component" value="Unassembled WGS sequence"/>
</dbReference>
<keyword evidence="13" id="KW-1185">Reference proteome</keyword>
<dbReference type="SMART" id="SM00363">
    <property type="entry name" value="S4"/>
    <property type="match status" value="1"/>
</dbReference>
<name>A0A0P9C5Q8_9GAMM</name>
<dbReference type="Gene3D" id="3.10.290.10">
    <property type="entry name" value="RNA-binding S4 domain"/>
    <property type="match status" value="1"/>
</dbReference>
<feature type="region of interest" description="Disordered" evidence="10">
    <location>
        <begin position="1"/>
        <end position="22"/>
    </location>
</feature>
<evidence type="ECO:0000313" key="12">
    <source>
        <dbReference type="EMBL" id="SCY17672.1"/>
    </source>
</evidence>
<dbReference type="NCBIfam" id="TIGR00005">
    <property type="entry name" value="rluA_subfam"/>
    <property type="match status" value="1"/>
</dbReference>
<evidence type="ECO:0000256" key="6">
    <source>
        <dbReference type="ARBA" id="ARBA00023235"/>
    </source>
</evidence>
<dbReference type="InterPro" id="IPR002942">
    <property type="entry name" value="S4_RNA-bd"/>
</dbReference>
<evidence type="ECO:0000256" key="2">
    <source>
        <dbReference type="ARBA" id="ARBA00002876"/>
    </source>
</evidence>
<evidence type="ECO:0000256" key="8">
    <source>
        <dbReference type="PROSITE-ProRule" id="PRU00182"/>
    </source>
</evidence>
<comment type="function">
    <text evidence="2">Responsible for synthesis of pseudouridine from uracil at positions 955, 2504 and 2580 in 23S ribosomal RNA.</text>
</comment>
<dbReference type="GO" id="GO:0160141">
    <property type="term" value="F:23S rRNA pseudouridine(955/2504/2580) synthase activity"/>
    <property type="evidence" value="ECO:0007669"/>
    <property type="project" value="UniProtKB-EC"/>
</dbReference>
<dbReference type="InterPro" id="IPR050188">
    <property type="entry name" value="RluA_PseudoU_synthase"/>
</dbReference>
<dbReference type="InterPro" id="IPR036986">
    <property type="entry name" value="S4_RNA-bd_sf"/>
</dbReference>
<dbReference type="EC" id="5.4.99.-" evidence="9"/>
<evidence type="ECO:0000256" key="3">
    <source>
        <dbReference type="ARBA" id="ARBA00010876"/>
    </source>
</evidence>
<keyword evidence="5 8" id="KW-0694">RNA-binding</keyword>
<dbReference type="Pfam" id="PF00849">
    <property type="entry name" value="PseudoU_synth_2"/>
    <property type="match status" value="1"/>
</dbReference>
<proteinExistence type="inferred from homology"/>
<dbReference type="AlphaFoldDB" id="A0A0P9C5Q8"/>
<evidence type="ECO:0000256" key="10">
    <source>
        <dbReference type="SAM" id="MobiDB-lite"/>
    </source>
</evidence>
<sequence length="325" mass="35489">MSKDAEGAKRKEGAGNGGPRWVDVAEGQDGQRVDNFLLGRLKGVPKTRIYRMLRKGEVRVNGKRCRPSARLRVGDRVRIPPVTEREAPPAARVPEGVRKAVIEAILFEDAELAVLNKPPGLAVHAGSGTPFGIVEALVAARPEVEWGLAHRLDRGTSGVLVVGKNGKATRRLQAAFRENRAKKAYLALLVGGVVEGEHVEEAPLRRGPERGGQRPMIVDTETGRRAATRFLVLRAFPGYTLVRAEPETGRTHQIRAHARHWGHPIAGDPLYGDREANRALKELGLESIFLHSAELELPHPVTGETQHFRAPLPAPLKALLDRLSG</sequence>
<evidence type="ECO:0000259" key="11">
    <source>
        <dbReference type="SMART" id="SM00363"/>
    </source>
</evidence>
<dbReference type="CDD" id="cd00165">
    <property type="entry name" value="S4"/>
    <property type="match status" value="1"/>
</dbReference>